<comment type="caution">
    <text evidence="1">The sequence shown here is derived from an EMBL/GenBank/DDBJ whole genome shotgun (WGS) entry which is preliminary data.</text>
</comment>
<gene>
    <name evidence="1" type="ORF">P879_06953</name>
</gene>
<organism evidence="1 2">
    <name type="scientific">Paragonimus westermani</name>
    <dbReference type="NCBI Taxonomy" id="34504"/>
    <lineage>
        <taxon>Eukaryota</taxon>
        <taxon>Metazoa</taxon>
        <taxon>Spiralia</taxon>
        <taxon>Lophotrochozoa</taxon>
        <taxon>Platyhelminthes</taxon>
        <taxon>Trematoda</taxon>
        <taxon>Digenea</taxon>
        <taxon>Plagiorchiida</taxon>
        <taxon>Troglotremata</taxon>
        <taxon>Troglotrematidae</taxon>
        <taxon>Paragonimus</taxon>
    </lineage>
</organism>
<keyword evidence="2" id="KW-1185">Reference proteome</keyword>
<accession>A0A8T0DF05</accession>
<name>A0A8T0DF05_9TREM</name>
<sequence>MKHCLEHLISPPTPDVVRRWNTWNNTNLEEKRIFHALVNDKQLKDARSMYHGIQCKDRTQIRELIRPKEPSTLEALSQAVKEEIYDSSKKKPLGMCPKPNLPKHIDQRETVFGRPNIPGRRVVRDILIQFI</sequence>
<dbReference type="Proteomes" id="UP000699462">
    <property type="component" value="Unassembled WGS sequence"/>
</dbReference>
<evidence type="ECO:0000313" key="2">
    <source>
        <dbReference type="Proteomes" id="UP000699462"/>
    </source>
</evidence>
<protein>
    <submittedName>
        <fullName evidence="1">Uncharacterized protein</fullName>
    </submittedName>
</protein>
<reference evidence="1 2" key="1">
    <citation type="submission" date="2019-07" db="EMBL/GenBank/DDBJ databases">
        <title>Annotation for the trematode Paragonimus westermani.</title>
        <authorList>
            <person name="Choi Y.-J."/>
        </authorList>
    </citation>
    <scope>NUCLEOTIDE SEQUENCE [LARGE SCALE GENOMIC DNA]</scope>
    <source>
        <strain evidence="1">180907_Pwestermani</strain>
    </source>
</reference>
<dbReference type="EMBL" id="JTDF01005247">
    <property type="protein sequence ID" value="KAF8566340.1"/>
    <property type="molecule type" value="Genomic_DNA"/>
</dbReference>
<dbReference type="AlphaFoldDB" id="A0A8T0DF05"/>
<evidence type="ECO:0000313" key="1">
    <source>
        <dbReference type="EMBL" id="KAF8566340.1"/>
    </source>
</evidence>
<dbReference type="OrthoDB" id="2096280at2759"/>
<proteinExistence type="predicted"/>